<dbReference type="EMBL" id="BSYO01000011">
    <property type="protein sequence ID" value="GMH11820.1"/>
    <property type="molecule type" value="Genomic_DNA"/>
</dbReference>
<evidence type="ECO:0000256" key="6">
    <source>
        <dbReference type="ARBA" id="ARBA00023065"/>
    </source>
</evidence>
<dbReference type="InterPro" id="IPR010920">
    <property type="entry name" value="LSM_dom_sf"/>
</dbReference>
<proteinExistence type="inferred from homology"/>
<dbReference type="Gene3D" id="2.30.30.60">
    <property type="match status" value="1"/>
</dbReference>
<evidence type="ECO:0000256" key="7">
    <source>
        <dbReference type="ARBA" id="ARBA00023136"/>
    </source>
</evidence>
<comment type="caution">
    <text evidence="13">The sequence shown here is derived from an EMBL/GenBank/DDBJ whole genome shotgun (WGS) entry which is preliminary data.</text>
</comment>
<dbReference type="GO" id="GO:0006820">
    <property type="term" value="P:monoatomic anion transport"/>
    <property type="evidence" value="ECO:0007669"/>
    <property type="project" value="TreeGrafter"/>
</dbReference>
<reference evidence="13" key="1">
    <citation type="submission" date="2023-05" db="EMBL/GenBank/DDBJ databases">
        <title>Nepenthes gracilis genome sequencing.</title>
        <authorList>
            <person name="Fukushima K."/>
        </authorList>
    </citation>
    <scope>NUCLEOTIDE SEQUENCE</scope>
    <source>
        <strain evidence="13">SING2019-196</strain>
    </source>
</reference>
<comment type="subcellular location">
    <subcellularLocation>
        <location evidence="1">Membrane</location>
        <topology evidence="1">Multi-pass membrane protein</topology>
    </subcellularLocation>
</comment>
<dbReference type="FunFam" id="2.30.30.60:FF:000003">
    <property type="entry name" value="Predicted mechanosensitive ion channel"/>
    <property type="match status" value="1"/>
</dbReference>
<keyword evidence="4 11" id="KW-0812">Transmembrane</keyword>
<dbReference type="PIRSF" id="PIRSF017209">
    <property type="entry name" value="Memb_At2g17000_prd"/>
    <property type="match status" value="1"/>
</dbReference>
<evidence type="ECO:0000256" key="8">
    <source>
        <dbReference type="ARBA" id="ARBA00023303"/>
    </source>
</evidence>
<organism evidence="13 14">
    <name type="scientific">Nepenthes gracilis</name>
    <name type="common">Slender pitcher plant</name>
    <dbReference type="NCBI Taxonomy" id="150966"/>
    <lineage>
        <taxon>Eukaryota</taxon>
        <taxon>Viridiplantae</taxon>
        <taxon>Streptophyta</taxon>
        <taxon>Embryophyta</taxon>
        <taxon>Tracheophyta</taxon>
        <taxon>Spermatophyta</taxon>
        <taxon>Magnoliopsida</taxon>
        <taxon>eudicotyledons</taxon>
        <taxon>Gunneridae</taxon>
        <taxon>Pentapetalae</taxon>
        <taxon>Caryophyllales</taxon>
        <taxon>Nepenthaceae</taxon>
        <taxon>Nepenthes</taxon>
    </lineage>
</organism>
<keyword evidence="7 9" id="KW-0472">Membrane</keyword>
<evidence type="ECO:0000256" key="3">
    <source>
        <dbReference type="ARBA" id="ARBA00022448"/>
    </source>
</evidence>
<dbReference type="Pfam" id="PF00924">
    <property type="entry name" value="MS_channel_2nd"/>
    <property type="match status" value="1"/>
</dbReference>
<dbReference type="PANTHER" id="PTHR31618:SF20">
    <property type="entry name" value="MECHANOSENSITIVE ION CHANNEL PROTEIN 10"/>
    <property type="match status" value="1"/>
</dbReference>
<dbReference type="Proteomes" id="UP001279734">
    <property type="component" value="Unassembled WGS sequence"/>
</dbReference>
<sequence length="730" mass="82811">MGSKTGDRLGGEISLHNRGLEEVAIPMPANTQSNKIDLGSLHDKEAQSISRPTNNCPSPEITKFGPSPDKPPKIPTDSPTHRSLLISNSKSRFGEPSVPLNSAIHAERTSQSQESCRSLPAIGSREASFAQRTPKVKVDTKEGPDEKEIYRRITDQLSARNQKRKTVKLLAESAVFLCILGCLVSSLTVDGFKGHVLFGLQLWKWFLLLLVIFSGMLVTHWITHAIVFLIEWKFLMKKNIVYFTHGLKSSVEVFIWLSVVLGTWVLLFKPDVDQTSKTRKILDFVTWTIVSLLIGAFLWLIKTILLKILASSFHLNRFFDRIQESMFHHIVLQALSGRPLVESAQVFSGTGSHGGQEHTSTHKEKVVDMAKLLRLKQERVPAWTMQLLVDVVANSGLSTISGMLSEEIVEGGVELDDDEITSEEHAIVTTVKIFENVKGDADYIEKGDLSRFLIKEEVDLIFPLFEVNEKGQISLQAFSKWVLKVYKCRQALKHTLNDNKTAVKQLNKLVSAILIVMMFIIWLLLTEIATTKLIIFFSSQLVVAAFVFGNTCKNVFEAIIFVFVMHPFDVGDRCVIDGTMLVVEEMNIFTTVFLRWDKEKVYYPNSVLASKAIGNYYRSQDQGDSLEFSIDFMTPLSKIGDLKDRIKKYLEQNSHFWHPDHNVVVKEIENVNKIKMVLFVNHTMNFQEFVEKNRRRSELVLEVKKIFEELDIKCNLLPQEVIVSNSVPQQ</sequence>
<evidence type="ECO:0000256" key="11">
    <source>
        <dbReference type="SAM" id="Phobius"/>
    </source>
</evidence>
<evidence type="ECO:0000256" key="10">
    <source>
        <dbReference type="SAM" id="MobiDB-lite"/>
    </source>
</evidence>
<accession>A0AAD3XPM1</accession>
<feature type="transmembrane region" description="Helical" evidence="11">
    <location>
        <begin position="281"/>
        <end position="301"/>
    </location>
</feature>
<evidence type="ECO:0000313" key="14">
    <source>
        <dbReference type="Proteomes" id="UP001279734"/>
    </source>
</evidence>
<keyword evidence="5 11" id="KW-1133">Transmembrane helix</keyword>
<feature type="transmembrane region" description="Helical" evidence="11">
    <location>
        <begin position="506"/>
        <end position="525"/>
    </location>
</feature>
<evidence type="ECO:0000256" key="1">
    <source>
        <dbReference type="ARBA" id="ARBA00004141"/>
    </source>
</evidence>
<evidence type="ECO:0000256" key="9">
    <source>
        <dbReference type="PIRNR" id="PIRNR017209"/>
    </source>
</evidence>
<evidence type="ECO:0000259" key="12">
    <source>
        <dbReference type="Pfam" id="PF00924"/>
    </source>
</evidence>
<keyword evidence="8" id="KW-0407">Ion channel</keyword>
<dbReference type="InterPro" id="IPR006685">
    <property type="entry name" value="MscS_channel_2nd"/>
</dbReference>
<keyword evidence="3" id="KW-0813">Transport</keyword>
<keyword evidence="6" id="KW-0406">Ion transport</keyword>
<feature type="transmembrane region" description="Helical" evidence="11">
    <location>
        <begin position="205"/>
        <end position="230"/>
    </location>
</feature>
<dbReference type="GO" id="GO:0005886">
    <property type="term" value="C:plasma membrane"/>
    <property type="evidence" value="ECO:0007669"/>
    <property type="project" value="UniProtKB-UniRule"/>
</dbReference>
<feature type="transmembrane region" description="Helical" evidence="11">
    <location>
        <begin position="251"/>
        <end position="269"/>
    </location>
</feature>
<evidence type="ECO:0000313" key="13">
    <source>
        <dbReference type="EMBL" id="GMH11820.1"/>
    </source>
</evidence>
<feature type="domain" description="Mechanosensitive ion channel MscS" evidence="12">
    <location>
        <begin position="552"/>
        <end position="617"/>
    </location>
</feature>
<evidence type="ECO:0000256" key="4">
    <source>
        <dbReference type="ARBA" id="ARBA00022692"/>
    </source>
</evidence>
<name>A0AAD3XPM1_NEPGR</name>
<feature type="transmembrane region" description="Helical" evidence="11">
    <location>
        <begin position="169"/>
        <end position="189"/>
    </location>
</feature>
<dbReference type="InterPro" id="IPR016688">
    <property type="entry name" value="MscS-like_plants/fungi"/>
</dbReference>
<dbReference type="InterPro" id="IPR023408">
    <property type="entry name" value="MscS_beta-dom_sf"/>
</dbReference>
<evidence type="ECO:0000256" key="5">
    <source>
        <dbReference type="ARBA" id="ARBA00022989"/>
    </source>
</evidence>
<dbReference type="SUPFAM" id="SSF50182">
    <property type="entry name" value="Sm-like ribonucleoproteins"/>
    <property type="match status" value="1"/>
</dbReference>
<comment type="similarity">
    <text evidence="2 9">Belongs to the MscS (TC 1.A.23) family.</text>
</comment>
<gene>
    <name evidence="13" type="ORF">Nepgr_013661</name>
</gene>
<keyword evidence="14" id="KW-1185">Reference proteome</keyword>
<dbReference type="GO" id="GO:0050982">
    <property type="term" value="P:detection of mechanical stimulus"/>
    <property type="evidence" value="ECO:0007669"/>
    <property type="project" value="TreeGrafter"/>
</dbReference>
<protein>
    <recommendedName>
        <fullName evidence="9">Mechanosensitive ion channel protein</fullName>
    </recommendedName>
</protein>
<feature type="region of interest" description="Disordered" evidence="10">
    <location>
        <begin position="43"/>
        <end position="80"/>
    </location>
</feature>
<feature type="compositionally biased region" description="Polar residues" evidence="10">
    <location>
        <begin position="47"/>
        <end position="57"/>
    </location>
</feature>
<dbReference type="AlphaFoldDB" id="A0AAD3XPM1"/>
<evidence type="ECO:0000256" key="2">
    <source>
        <dbReference type="ARBA" id="ARBA00008017"/>
    </source>
</evidence>
<dbReference type="GO" id="GO:0008381">
    <property type="term" value="F:mechanosensitive monoatomic ion channel activity"/>
    <property type="evidence" value="ECO:0007669"/>
    <property type="project" value="TreeGrafter"/>
</dbReference>
<dbReference type="PANTHER" id="PTHR31618">
    <property type="entry name" value="MECHANOSENSITIVE ION CHANNEL PROTEIN 5"/>
    <property type="match status" value="1"/>
</dbReference>